<evidence type="ECO:0000259" key="1">
    <source>
        <dbReference type="Pfam" id="PF04738"/>
    </source>
</evidence>
<dbReference type="AlphaFoldDB" id="A0A4R0HZY0"/>
<dbReference type="Pfam" id="PF04738">
    <property type="entry name" value="Lant_dehydr_N"/>
    <property type="match status" value="1"/>
</dbReference>
<sequence length="1019" mass="112094">MGNGDGKLLYRHSGAALLRATAVAIHDRPDRWPDVNDIDDCRSWLRDVWLEPRLAAAIRHASSGLAKRVDAICSGETFSGKQIRRATLSIVRYILRLTGRQMPFGLFSGVAAVAINARSSARWGADHRAFIRADAQWLDGVVGRLERVPGLLDQLDVVFTNLAAQRGDDLDVPQGTARLLVRRTRPVRAIQELCQSPIHFDALLNKLSERFPGVCEAKIRGLVTDLVMQRFLITSLRPPMTVADPLAYVIRQLNDVDLEPGSDESMILRHLGVIAADIARHNDPDVLDEERTDIRTTVGVQMQQLSPAGRTPLAADLRLDCKVQIPEHVAVEMSFASTALIRLTRQPTGSAVWRDYYIAFCDRYGINALVPLSDVVNPETGLGLPATYPGSTALSNPSGLSERDERLLALAWGAMADKSPEIVLTDQVIRSLAVGDPSVERPIPPHVELAAQIRSTSTDALDRGDYTLVVHPGRSAGTFTSRLAYLASEAGLQDVYRGVPTGVDGALPVQLSYPPTFTHAENISRVPAHLPHVLSLGEHRSDDDSTVPLNDLAVTATLDNLYLVSISRRRVIEPQTFHALAIEKQSPPLARALAHLSQSLGAAWHRFDWGPAARQLPYLPRVRYRRSILSPATWRLEADTLSSSIDDATWEASLEHWRVRWACPATVELQDADRSLPLDLTEPAHTAIVRSQLAKHGFVILTETAETGDFGWVGGHAHDIAMPLETTRPPARPPAAAASGTVTMHDDGQFAASSDARWLYLKLHTHPEQMDNLIATEIPQLLDEVDQPDYWFARYRSPRETDHLRLRLRVQDGEQSARLLAATSRWTERLRDESKIGRLVIDTYYPENGRYGGGSAMIAAEAVFVADSKLVAAQLRYLPTVVIDPSVLTAVNVLGTLDGFFGSLAAACAWLTSGRASLDAVADRRITELVIKLTRAGLPSSVPGWNTELASAWQERNNALASYRELLSDTARINDVLESLLHMHHNRAMGIDRDGEAICRRLARQSAIAWNAHATEGAR</sequence>
<accession>A0A4R0HZY0</accession>
<dbReference type="RefSeq" id="WP_131296400.1">
    <property type="nucleotide sequence ID" value="NZ_SJKA01000027.1"/>
</dbReference>
<evidence type="ECO:0000313" key="4">
    <source>
        <dbReference type="Proteomes" id="UP000292695"/>
    </source>
</evidence>
<dbReference type="NCBIfam" id="TIGR03891">
    <property type="entry name" value="thiopep_ocin"/>
    <property type="match status" value="1"/>
</dbReference>
<keyword evidence="4" id="KW-1185">Reference proteome</keyword>
<evidence type="ECO:0000259" key="2">
    <source>
        <dbReference type="Pfam" id="PF14028"/>
    </source>
</evidence>
<proteinExistence type="predicted"/>
<evidence type="ECO:0000313" key="3">
    <source>
        <dbReference type="EMBL" id="TCC17125.1"/>
    </source>
</evidence>
<reference evidence="3 4" key="1">
    <citation type="submission" date="2019-02" db="EMBL/GenBank/DDBJ databases">
        <title>Kribbella capetownensis sp. nov. and Kribbella speibonae sp. nov., isolated from soil.</title>
        <authorList>
            <person name="Curtis S.M."/>
            <person name="Norton I."/>
            <person name="Everest G.J."/>
            <person name="Meyers P.R."/>
        </authorList>
    </citation>
    <scope>NUCLEOTIDE SEQUENCE [LARGE SCALE GENOMIC DNA]</scope>
    <source>
        <strain evidence="3 4">DSM 27082</strain>
    </source>
</reference>
<dbReference type="Proteomes" id="UP000292695">
    <property type="component" value="Unassembled WGS sequence"/>
</dbReference>
<dbReference type="InterPro" id="IPR006827">
    <property type="entry name" value="Lant_deHydtase_N"/>
</dbReference>
<dbReference type="OrthoDB" id="1273722at2"/>
<dbReference type="Pfam" id="PF14028">
    <property type="entry name" value="Lant_dehydr_C"/>
    <property type="match status" value="1"/>
</dbReference>
<feature type="domain" description="Thiopeptide-type bacteriocin biosynthesis" evidence="2">
    <location>
        <begin position="758"/>
        <end position="1005"/>
    </location>
</feature>
<name>A0A4R0HZY0_9ACTN</name>
<dbReference type="EMBL" id="SJKA01000027">
    <property type="protein sequence ID" value="TCC17125.1"/>
    <property type="molecule type" value="Genomic_DNA"/>
</dbReference>
<gene>
    <name evidence="3" type="ORF">E0H50_40115</name>
</gene>
<feature type="domain" description="Lantibiotic dehydratase N-terminal" evidence="1">
    <location>
        <begin position="52"/>
        <end position="688"/>
    </location>
</feature>
<dbReference type="InterPro" id="IPR023809">
    <property type="entry name" value="Thiopep_bacteriocin_synth_dom"/>
</dbReference>
<comment type="caution">
    <text evidence="3">The sequence shown here is derived from an EMBL/GenBank/DDBJ whole genome shotgun (WGS) entry which is preliminary data.</text>
</comment>
<protein>
    <submittedName>
        <fullName evidence="3">Lantibiotic dehydratase</fullName>
    </submittedName>
</protein>
<organism evidence="3 4">
    <name type="scientific">Kribbella sindirgiensis</name>
    <dbReference type="NCBI Taxonomy" id="1124744"/>
    <lineage>
        <taxon>Bacteria</taxon>
        <taxon>Bacillati</taxon>
        <taxon>Actinomycetota</taxon>
        <taxon>Actinomycetes</taxon>
        <taxon>Propionibacteriales</taxon>
        <taxon>Kribbellaceae</taxon>
        <taxon>Kribbella</taxon>
    </lineage>
</organism>